<evidence type="ECO:0000313" key="9">
    <source>
        <dbReference type="EMBL" id="CAG8596420.1"/>
    </source>
</evidence>
<dbReference type="GO" id="GO:0005737">
    <property type="term" value="C:cytoplasm"/>
    <property type="evidence" value="ECO:0007669"/>
    <property type="project" value="UniProtKB-SubCell"/>
</dbReference>
<comment type="caution">
    <text evidence="9">The sequence shown here is derived from an EMBL/GenBank/DDBJ whole genome shotgun (WGS) entry which is preliminary data.</text>
</comment>
<dbReference type="InterPro" id="IPR025800">
    <property type="entry name" value="CaM-Lys-N-MeTrfase"/>
</dbReference>
<keyword evidence="6" id="KW-0489">Methyltransferase</keyword>
<keyword evidence="5" id="KW-0963">Cytoplasm</keyword>
<dbReference type="EMBL" id="CAJVPQ010002417">
    <property type="protein sequence ID" value="CAG8596420.1"/>
    <property type="molecule type" value="Genomic_DNA"/>
</dbReference>
<evidence type="ECO:0000313" key="10">
    <source>
        <dbReference type="Proteomes" id="UP000789570"/>
    </source>
</evidence>
<reference evidence="9" key="1">
    <citation type="submission" date="2021-06" db="EMBL/GenBank/DDBJ databases">
        <authorList>
            <person name="Kallberg Y."/>
            <person name="Tangrot J."/>
            <person name="Rosling A."/>
        </authorList>
    </citation>
    <scope>NUCLEOTIDE SEQUENCE</scope>
    <source>
        <strain evidence="9">UK204</strain>
    </source>
</reference>
<dbReference type="GO" id="GO:0005634">
    <property type="term" value="C:nucleus"/>
    <property type="evidence" value="ECO:0007669"/>
    <property type="project" value="UniProtKB-SubCell"/>
</dbReference>
<dbReference type="PANTHER" id="PTHR13539:SF3">
    <property type="entry name" value="CALMODULIN-LYSINE N-METHYLTRANSFERASE"/>
    <property type="match status" value="1"/>
</dbReference>
<dbReference type="Proteomes" id="UP000789570">
    <property type="component" value="Unassembled WGS sequence"/>
</dbReference>
<comment type="subcellular location">
    <subcellularLocation>
        <location evidence="2">Cytoplasm</location>
    </subcellularLocation>
    <subcellularLocation>
        <location evidence="1">Nucleus</location>
    </subcellularLocation>
</comment>
<evidence type="ECO:0000256" key="3">
    <source>
        <dbReference type="ARBA" id="ARBA00011914"/>
    </source>
</evidence>
<organism evidence="9 10">
    <name type="scientific">Funneliformis caledonium</name>
    <dbReference type="NCBI Taxonomy" id="1117310"/>
    <lineage>
        <taxon>Eukaryota</taxon>
        <taxon>Fungi</taxon>
        <taxon>Fungi incertae sedis</taxon>
        <taxon>Mucoromycota</taxon>
        <taxon>Glomeromycotina</taxon>
        <taxon>Glomeromycetes</taxon>
        <taxon>Glomerales</taxon>
        <taxon>Glomeraceae</taxon>
        <taxon>Funneliformis</taxon>
    </lineage>
</organism>
<evidence type="ECO:0000256" key="8">
    <source>
        <dbReference type="ARBA" id="ARBA00023242"/>
    </source>
</evidence>
<dbReference type="Pfam" id="PF10294">
    <property type="entry name" value="Methyltransf_16"/>
    <property type="match status" value="1"/>
</dbReference>
<evidence type="ECO:0000256" key="2">
    <source>
        <dbReference type="ARBA" id="ARBA00004496"/>
    </source>
</evidence>
<name>A0A9N9CDY7_9GLOM</name>
<dbReference type="Gene3D" id="3.40.50.150">
    <property type="entry name" value="Vaccinia Virus protein VP39"/>
    <property type="match status" value="1"/>
</dbReference>
<dbReference type="AlphaFoldDB" id="A0A9N9CDY7"/>
<evidence type="ECO:0000256" key="5">
    <source>
        <dbReference type="ARBA" id="ARBA00022490"/>
    </source>
</evidence>
<evidence type="ECO:0000256" key="1">
    <source>
        <dbReference type="ARBA" id="ARBA00004123"/>
    </source>
</evidence>
<keyword evidence="10" id="KW-1185">Reference proteome</keyword>
<evidence type="ECO:0000256" key="6">
    <source>
        <dbReference type="ARBA" id="ARBA00022603"/>
    </source>
</evidence>
<evidence type="ECO:0000256" key="4">
    <source>
        <dbReference type="ARBA" id="ARBA00020594"/>
    </source>
</evidence>
<sequence>MNSNANKINPTKITAKFRWNLLRSIILSSSNTQHTMNPTKKHQEFILFPRRKRALTNNDDIPQLEEWFTYDLYDHVTLDVRIKIPRKIDIKATFATEYSGILNTGNLCIWPSEETILNSNKELFSDVDMCSVQMLWNKNTVYDIQYNIVICADCTFDKETHPHLLHVIRSILKKSDKSLFILCAPRRGDSLQAFVTLLETTGEFRVELLEKYDEIVWKSHGKSLKEEQGYYNTDSHYPLIVRASWNL</sequence>
<proteinExistence type="predicted"/>
<accession>A0A9N9CDY7</accession>
<dbReference type="InterPro" id="IPR019410">
    <property type="entry name" value="Methyltransf_16"/>
</dbReference>
<dbReference type="GO" id="GO:0018025">
    <property type="term" value="F:calmodulin-lysine N-methyltransferase activity"/>
    <property type="evidence" value="ECO:0007669"/>
    <property type="project" value="UniProtKB-EC"/>
</dbReference>
<dbReference type="PANTHER" id="PTHR13539">
    <property type="entry name" value="CALMODULIN-LYSINE N-METHYLTRANSFERASE"/>
    <property type="match status" value="1"/>
</dbReference>
<keyword evidence="8" id="KW-0539">Nucleus</keyword>
<dbReference type="OrthoDB" id="413520at2759"/>
<protein>
    <recommendedName>
        <fullName evidence="4">Calmodulin-lysine N-methyltransferase</fullName>
        <ecNumber evidence="3">2.1.1.60</ecNumber>
    </recommendedName>
</protein>
<evidence type="ECO:0000256" key="7">
    <source>
        <dbReference type="ARBA" id="ARBA00022679"/>
    </source>
</evidence>
<dbReference type="EC" id="2.1.1.60" evidence="3"/>
<dbReference type="InterPro" id="IPR029063">
    <property type="entry name" value="SAM-dependent_MTases_sf"/>
</dbReference>
<dbReference type="GO" id="GO:0032259">
    <property type="term" value="P:methylation"/>
    <property type="evidence" value="ECO:0007669"/>
    <property type="project" value="UniProtKB-KW"/>
</dbReference>
<keyword evidence="7" id="KW-0808">Transferase</keyword>
<gene>
    <name evidence="9" type="ORF">FCALED_LOCUS8368</name>
</gene>